<dbReference type="InterPro" id="IPR012675">
    <property type="entry name" value="Beta-grasp_dom_sf"/>
</dbReference>
<dbReference type="InterPro" id="IPR041706">
    <property type="entry name" value="YchF_N"/>
</dbReference>
<dbReference type="Gene3D" id="3.10.20.30">
    <property type="match status" value="1"/>
</dbReference>
<dbReference type="Proteomes" id="UP000837801">
    <property type="component" value="Unassembled WGS sequence"/>
</dbReference>
<dbReference type="Pfam" id="PF06071">
    <property type="entry name" value="YchF-GTPase_C"/>
    <property type="match status" value="1"/>
</dbReference>
<dbReference type="InterPro" id="IPR031167">
    <property type="entry name" value="G_OBG"/>
</dbReference>
<evidence type="ECO:0000313" key="7">
    <source>
        <dbReference type="EMBL" id="CAH2350089.1"/>
    </source>
</evidence>
<evidence type="ECO:0000256" key="1">
    <source>
        <dbReference type="ARBA" id="ARBA00022741"/>
    </source>
</evidence>
<dbReference type="PROSITE" id="PS51710">
    <property type="entry name" value="G_OBG"/>
    <property type="match status" value="1"/>
</dbReference>
<dbReference type="SUPFAM" id="SSF81271">
    <property type="entry name" value="TGS-like"/>
    <property type="match status" value="1"/>
</dbReference>
<dbReference type="FunFam" id="1.10.150.300:FF:000001">
    <property type="entry name" value="Ribosome-binding ATPase YchF"/>
    <property type="match status" value="1"/>
</dbReference>
<dbReference type="InterPro" id="IPR004095">
    <property type="entry name" value="TGS"/>
</dbReference>
<dbReference type="InterPro" id="IPR012676">
    <property type="entry name" value="TGS-like"/>
</dbReference>
<dbReference type="GO" id="GO:0005524">
    <property type="term" value="F:ATP binding"/>
    <property type="evidence" value="ECO:0007669"/>
    <property type="project" value="UniProtKB-KW"/>
</dbReference>
<proteinExistence type="predicted"/>
<dbReference type="InterPro" id="IPR027417">
    <property type="entry name" value="P-loop_NTPase"/>
</dbReference>
<evidence type="ECO:0000256" key="4">
    <source>
        <dbReference type="ARBA" id="ARBA00068719"/>
    </source>
</evidence>
<dbReference type="Gene3D" id="3.40.50.300">
    <property type="entry name" value="P-loop containing nucleotide triphosphate hydrolases"/>
    <property type="match status" value="1"/>
</dbReference>
<comment type="function">
    <text evidence="3">Hydrolyzes ATP, and can also hydrolyze GTP with lower efficiency. Has lower affinity for GTP.</text>
</comment>
<dbReference type="GO" id="GO:0005525">
    <property type="term" value="F:GTP binding"/>
    <property type="evidence" value="ECO:0007669"/>
    <property type="project" value="InterPro"/>
</dbReference>
<dbReference type="NCBIfam" id="TIGR00092">
    <property type="entry name" value="redox-regulated ATPase YchF"/>
    <property type="match status" value="1"/>
</dbReference>
<dbReference type="PROSITE" id="PS51880">
    <property type="entry name" value="TGS"/>
    <property type="match status" value="1"/>
</dbReference>
<evidence type="ECO:0000256" key="2">
    <source>
        <dbReference type="ARBA" id="ARBA00022840"/>
    </source>
</evidence>
<dbReference type="AlphaFoldDB" id="A0A9P0QK44"/>
<dbReference type="InterPro" id="IPR004396">
    <property type="entry name" value="ATPase_YchF/OLA1"/>
</dbReference>
<dbReference type="PANTHER" id="PTHR23305">
    <property type="entry name" value="OBG GTPASE FAMILY"/>
    <property type="match status" value="1"/>
</dbReference>
<gene>
    <name evidence="7" type="ORF">CLIB1423_01S02168</name>
</gene>
<feature type="domain" description="TGS" evidence="6">
    <location>
        <begin position="309"/>
        <end position="395"/>
    </location>
</feature>
<dbReference type="InterPro" id="IPR006073">
    <property type="entry name" value="GTP-bd"/>
</dbReference>
<organism evidence="7 8">
    <name type="scientific">[Candida] railenensis</name>
    <dbReference type="NCBI Taxonomy" id="45579"/>
    <lineage>
        <taxon>Eukaryota</taxon>
        <taxon>Fungi</taxon>
        <taxon>Dikarya</taxon>
        <taxon>Ascomycota</taxon>
        <taxon>Saccharomycotina</taxon>
        <taxon>Pichiomycetes</taxon>
        <taxon>Debaryomycetaceae</taxon>
        <taxon>Kurtzmaniella</taxon>
    </lineage>
</organism>
<dbReference type="InterPro" id="IPR013029">
    <property type="entry name" value="YchF_C"/>
</dbReference>
<dbReference type="FunFam" id="3.10.20.30:FF:000001">
    <property type="entry name" value="Ribosome-binding ATPase YchF"/>
    <property type="match status" value="1"/>
</dbReference>
<dbReference type="Gene3D" id="1.10.150.300">
    <property type="entry name" value="TGS-like domain"/>
    <property type="match status" value="1"/>
</dbReference>
<evidence type="ECO:0000256" key="3">
    <source>
        <dbReference type="ARBA" id="ARBA00059898"/>
    </source>
</evidence>
<dbReference type="PIRSF" id="PIRSF006641">
    <property type="entry name" value="CHP00092"/>
    <property type="match status" value="1"/>
</dbReference>
<dbReference type="GO" id="GO:0005737">
    <property type="term" value="C:cytoplasm"/>
    <property type="evidence" value="ECO:0007669"/>
    <property type="project" value="TreeGrafter"/>
</dbReference>
<accession>A0A9P0QK44</accession>
<dbReference type="GO" id="GO:0016887">
    <property type="term" value="F:ATP hydrolysis activity"/>
    <property type="evidence" value="ECO:0007669"/>
    <property type="project" value="InterPro"/>
</dbReference>
<dbReference type="PANTHER" id="PTHR23305:SF9">
    <property type="entry name" value="OBG-LIKE ATPASE HOMOLOG"/>
    <property type="match status" value="1"/>
</dbReference>
<dbReference type="SUPFAM" id="SSF52540">
    <property type="entry name" value="P-loop containing nucleoside triphosphate hydrolases"/>
    <property type="match status" value="1"/>
</dbReference>
<evidence type="ECO:0000259" key="6">
    <source>
        <dbReference type="PROSITE" id="PS51880"/>
    </source>
</evidence>
<evidence type="ECO:0000313" key="8">
    <source>
        <dbReference type="Proteomes" id="UP000837801"/>
    </source>
</evidence>
<dbReference type="CDD" id="cd01900">
    <property type="entry name" value="YchF"/>
    <property type="match status" value="1"/>
</dbReference>
<evidence type="ECO:0000259" key="5">
    <source>
        <dbReference type="PROSITE" id="PS51710"/>
    </source>
</evidence>
<keyword evidence="1" id="KW-0547">Nucleotide-binding</keyword>
<feature type="domain" description="OBG-type G" evidence="5">
    <location>
        <begin position="36"/>
        <end position="298"/>
    </location>
</feature>
<dbReference type="Pfam" id="PF01926">
    <property type="entry name" value="MMR_HSR1"/>
    <property type="match status" value="1"/>
</dbReference>
<name>A0A9P0QK44_9ASCO</name>
<reference evidence="7" key="1">
    <citation type="submission" date="2022-03" db="EMBL/GenBank/DDBJ databases">
        <authorList>
            <person name="Legras J.-L."/>
            <person name="Devillers H."/>
            <person name="Grondin C."/>
        </authorList>
    </citation>
    <scope>NUCLEOTIDE SEQUENCE</scope>
    <source>
        <strain evidence="7">CLIB 1423</strain>
    </source>
</reference>
<dbReference type="InterPro" id="IPR023192">
    <property type="entry name" value="TGS-like_dom_sf"/>
</dbReference>
<dbReference type="OrthoDB" id="424823at2759"/>
<dbReference type="PRINTS" id="PR00326">
    <property type="entry name" value="GTP1OBG"/>
</dbReference>
<dbReference type="EMBL" id="CAKXYY010000001">
    <property type="protein sequence ID" value="CAH2350089.1"/>
    <property type="molecule type" value="Genomic_DNA"/>
</dbReference>
<comment type="caution">
    <text evidence="7">The sequence shown here is derived from an EMBL/GenBank/DDBJ whole genome shotgun (WGS) entry which is preliminary data.</text>
</comment>
<protein>
    <recommendedName>
        <fullName evidence="4">Obg-like ATPase homolog</fullName>
    </recommendedName>
</protein>
<keyword evidence="8" id="KW-1185">Reference proteome</keyword>
<keyword evidence="2" id="KW-0067">ATP-binding</keyword>
<sequence length="401" mass="44593">MRKFVRFFSRSILSLEKKSSKSTPKKVYLGRPSNNLTSGIVGLANVGKSTFFQAITNSTLGNPANYPFATIEPEEARVVVKSAKLDHLANLFQSEKKIPASLSIVDIAGLTRNAARGEGLGNKFLSDIRQVDGIFQVVRGFRDDEIIHIEKNIVDPVRDLEIVSDELMLKDMDFVESAIERTTKSLKKPGIDKVYAQLEISTLGKVLEGLYEGKKVSVGEWNNEEVEILNTHNFLTAKPTVFLLNVNEQDFLAQKNEFKEGVEDWVKKHSPGDEVVLFSGAYEKEIAGTELDSKSALPYITHCMRSVLRLISFFTCGPVEAHQWTIREGSTAPEAAGSIHTDLQKTFISAQIYKYSDLEVESAPLEEARLKSKGRQLRVGKTYLMEDGDVMLVKAAGGKSR</sequence>